<evidence type="ECO:0008006" key="3">
    <source>
        <dbReference type="Google" id="ProtNLM"/>
    </source>
</evidence>
<dbReference type="Proteomes" id="UP000033121">
    <property type="component" value="Unassembled WGS sequence"/>
</dbReference>
<dbReference type="EMBL" id="BBWV01000001">
    <property type="protein sequence ID" value="GAO42429.1"/>
    <property type="molecule type" value="Genomic_DNA"/>
</dbReference>
<dbReference type="AlphaFoldDB" id="A0A0E9MXX7"/>
<dbReference type="RefSeq" id="WP_052955577.1">
    <property type="nucleotide sequence ID" value="NZ_BBWV01000001.1"/>
</dbReference>
<evidence type="ECO:0000313" key="2">
    <source>
        <dbReference type="Proteomes" id="UP000033121"/>
    </source>
</evidence>
<dbReference type="OrthoDB" id="8418771at2"/>
<comment type="caution">
    <text evidence="1">The sequence shown here is derived from an EMBL/GenBank/DDBJ whole genome shotgun (WGS) entry which is preliminary data.</text>
</comment>
<accession>A0A0E9MXX7</accession>
<evidence type="ECO:0000313" key="1">
    <source>
        <dbReference type="EMBL" id="GAO42429.1"/>
    </source>
</evidence>
<protein>
    <recommendedName>
        <fullName evidence="3">Phosphoribosylpyrophosphate synthetase</fullName>
    </recommendedName>
</protein>
<reference evidence="1 2" key="1">
    <citation type="submission" date="2015-04" db="EMBL/GenBank/DDBJ databases">
        <title>Whole genome shotgun sequence of Flavihumibacter petaseus NBRC 106054.</title>
        <authorList>
            <person name="Miyazawa S."/>
            <person name="Hosoyama A."/>
            <person name="Hashimoto M."/>
            <person name="Noguchi M."/>
            <person name="Tsuchikane K."/>
            <person name="Ohji S."/>
            <person name="Yamazoe A."/>
            <person name="Ichikawa N."/>
            <person name="Kimura A."/>
            <person name="Fujita N."/>
        </authorList>
    </citation>
    <scope>NUCLEOTIDE SEQUENCE [LARGE SCALE GENOMIC DNA]</scope>
    <source>
        <strain evidence="1 2">NBRC 106054</strain>
    </source>
</reference>
<name>A0A0E9MXX7_9BACT</name>
<keyword evidence="2" id="KW-1185">Reference proteome</keyword>
<gene>
    <name evidence="1" type="ORF">FPE01S_01_14440</name>
</gene>
<sequence length="114" mass="12776">MKSINALGRMRSLSYCMDKAISRGYSAHFNMHHALLQHADSGKTYQPEQVHVVDFYRFEGVSDPEDNAILYIIETNDGRKGTLADAFGAYADAEVSDFFQAVTDIHKKKTSLEA</sequence>
<dbReference type="STRING" id="1220578.FPE01S_01_14440"/>
<organism evidence="1 2">
    <name type="scientific">Flavihumibacter petaseus NBRC 106054</name>
    <dbReference type="NCBI Taxonomy" id="1220578"/>
    <lineage>
        <taxon>Bacteria</taxon>
        <taxon>Pseudomonadati</taxon>
        <taxon>Bacteroidota</taxon>
        <taxon>Chitinophagia</taxon>
        <taxon>Chitinophagales</taxon>
        <taxon>Chitinophagaceae</taxon>
        <taxon>Flavihumibacter</taxon>
    </lineage>
</organism>
<proteinExistence type="predicted"/>